<dbReference type="Proteomes" id="UP001176941">
    <property type="component" value="Chromosome 34"/>
</dbReference>
<reference evidence="2" key="1">
    <citation type="submission" date="2023-04" db="EMBL/GenBank/DDBJ databases">
        <authorList>
            <consortium name="ELIXIR-Norway"/>
        </authorList>
    </citation>
    <scope>NUCLEOTIDE SEQUENCE [LARGE SCALE GENOMIC DNA]</scope>
</reference>
<keyword evidence="3" id="KW-1185">Reference proteome</keyword>
<gene>
    <name evidence="2" type="ORF">MRATA1EN1_LOCUS22547</name>
</gene>
<feature type="non-terminal residue" evidence="2">
    <location>
        <position position="130"/>
    </location>
</feature>
<protein>
    <submittedName>
        <fullName evidence="2">Uncharacterized protein</fullName>
    </submittedName>
</protein>
<proteinExistence type="predicted"/>
<feature type="region of interest" description="Disordered" evidence="1">
    <location>
        <begin position="56"/>
        <end position="79"/>
    </location>
</feature>
<organism evidence="2 3">
    <name type="scientific">Rangifer tarandus platyrhynchus</name>
    <name type="common">Svalbard reindeer</name>
    <dbReference type="NCBI Taxonomy" id="3082113"/>
    <lineage>
        <taxon>Eukaryota</taxon>
        <taxon>Metazoa</taxon>
        <taxon>Chordata</taxon>
        <taxon>Craniata</taxon>
        <taxon>Vertebrata</taxon>
        <taxon>Euteleostomi</taxon>
        <taxon>Mammalia</taxon>
        <taxon>Eutheria</taxon>
        <taxon>Laurasiatheria</taxon>
        <taxon>Artiodactyla</taxon>
        <taxon>Ruminantia</taxon>
        <taxon>Pecora</taxon>
        <taxon>Cervidae</taxon>
        <taxon>Odocoileinae</taxon>
        <taxon>Rangifer</taxon>
    </lineage>
</organism>
<dbReference type="EMBL" id="OX460345">
    <property type="protein sequence ID" value="CAI9173585.1"/>
    <property type="molecule type" value="Genomic_DNA"/>
</dbReference>
<feature type="non-terminal residue" evidence="2">
    <location>
        <position position="1"/>
    </location>
</feature>
<accession>A0ABN8ZJB0</accession>
<evidence type="ECO:0000313" key="2">
    <source>
        <dbReference type="EMBL" id="CAI9173585.1"/>
    </source>
</evidence>
<sequence length="130" mass="14156">CRAVLPSCECSRGEIKGNGSDPAPATAARLRRRLRDCERLARQEGPLYVLLSRSWTRRSRPRSSEQKSQGRKATSGSQRGVWAWVPRRIAGERAVCAARRSSVVDGRSSLVGSPGAQAPSGILGMRIRSL</sequence>
<evidence type="ECO:0000256" key="1">
    <source>
        <dbReference type="SAM" id="MobiDB-lite"/>
    </source>
</evidence>
<name>A0ABN8ZJB0_RANTA</name>
<evidence type="ECO:0000313" key="3">
    <source>
        <dbReference type="Proteomes" id="UP001176941"/>
    </source>
</evidence>